<evidence type="ECO:0000256" key="2">
    <source>
        <dbReference type="ARBA" id="ARBA00022448"/>
    </source>
</evidence>
<dbReference type="SUPFAM" id="SSF103473">
    <property type="entry name" value="MFS general substrate transporter"/>
    <property type="match status" value="1"/>
</dbReference>
<evidence type="ECO:0000256" key="6">
    <source>
        <dbReference type="ARBA" id="ARBA00023136"/>
    </source>
</evidence>
<protein>
    <submittedName>
        <fullName evidence="9">Drug resistance transporter, EmrB/QacA subfamily</fullName>
    </submittedName>
</protein>
<reference evidence="9 10" key="1">
    <citation type="submission" date="2016-11" db="EMBL/GenBank/DDBJ databases">
        <authorList>
            <person name="Jaros S."/>
            <person name="Januszkiewicz K."/>
            <person name="Wedrychowicz H."/>
        </authorList>
    </citation>
    <scope>NUCLEOTIDE SEQUENCE [LARGE SCALE GENOMIC DNA]</scope>
    <source>
        <strain evidence="9 10">DSM 10068</strain>
    </source>
</reference>
<keyword evidence="5 7" id="KW-1133">Transmembrane helix</keyword>
<feature type="transmembrane region" description="Helical" evidence="7">
    <location>
        <begin position="264"/>
        <end position="287"/>
    </location>
</feature>
<keyword evidence="10" id="KW-1185">Reference proteome</keyword>
<dbReference type="InterPro" id="IPR011701">
    <property type="entry name" value="MFS"/>
</dbReference>
<sequence length="470" mass="50960">MDQTKLKRVALIVAMCHFMDMMDATIITTAIPTIAVYFHSSTALASITITAYIITLAVFIPISGWMSVRFNVKRIFLLAVLIFTAASLGCALSPSLPLLIATRILQGIGGAMMFPVGRLIVLQKAPKSDLLMIISFLVWPALIAPAIAPLIGGLIVTYASWHWIFLINVPIGIVAFFLSRRFFDDTAGDRTARLDWKGFALIGVGAGGLVLASEILADSAASWTLGLVLFLLFAAELVLTYRYLKRAQNPLINLKVLKYRTFRISQVGGSLFWFSVGSAPYLLTLLFQNEFGWSPAYAGSIVLFIFVGNVAIKPASTWLLNRFGFKPVFIGSFLAVIATMLVSGWFTAQTPVLLLIVVITLSGMGRSLALTSYNTLSFSELDAQETRDANSLASTTQNMAQAIGIAVTVVVLRFGSELFGAASSQAWAYRLAFILLAVFATLALAEILTLPRKTGSAILKHRDPAGKSPR</sequence>
<evidence type="ECO:0000313" key="10">
    <source>
        <dbReference type="Proteomes" id="UP000183995"/>
    </source>
</evidence>
<feature type="transmembrane region" description="Helical" evidence="7">
    <location>
        <begin position="427"/>
        <end position="450"/>
    </location>
</feature>
<feature type="transmembrane region" description="Helical" evidence="7">
    <location>
        <begin position="397"/>
        <end position="415"/>
    </location>
</feature>
<keyword evidence="3" id="KW-1003">Cell membrane</keyword>
<comment type="subcellular location">
    <subcellularLocation>
        <location evidence="1">Cell membrane</location>
        <topology evidence="1">Multi-pass membrane protein</topology>
    </subcellularLocation>
</comment>
<evidence type="ECO:0000259" key="8">
    <source>
        <dbReference type="PROSITE" id="PS50850"/>
    </source>
</evidence>
<dbReference type="InterPro" id="IPR020846">
    <property type="entry name" value="MFS_dom"/>
</dbReference>
<dbReference type="GO" id="GO:0022857">
    <property type="term" value="F:transmembrane transporter activity"/>
    <property type="evidence" value="ECO:0007669"/>
    <property type="project" value="InterPro"/>
</dbReference>
<dbReference type="PANTHER" id="PTHR42718">
    <property type="entry name" value="MAJOR FACILITATOR SUPERFAMILY MULTIDRUG TRANSPORTER MFSC"/>
    <property type="match status" value="1"/>
</dbReference>
<feature type="transmembrane region" description="Helical" evidence="7">
    <location>
        <begin position="133"/>
        <end position="155"/>
    </location>
</feature>
<feature type="transmembrane region" description="Helical" evidence="7">
    <location>
        <begin position="223"/>
        <end position="244"/>
    </location>
</feature>
<dbReference type="Gene3D" id="1.20.1250.20">
    <property type="entry name" value="MFS general substrate transporter like domains"/>
    <property type="match status" value="1"/>
</dbReference>
<feature type="transmembrane region" description="Helical" evidence="7">
    <location>
        <begin position="352"/>
        <end position="376"/>
    </location>
</feature>
<dbReference type="Gene3D" id="1.20.1720.10">
    <property type="entry name" value="Multidrug resistance protein D"/>
    <property type="match status" value="1"/>
</dbReference>
<organism evidence="9 10">
    <name type="scientific">Sporobacter termitidis DSM 10068</name>
    <dbReference type="NCBI Taxonomy" id="1123282"/>
    <lineage>
        <taxon>Bacteria</taxon>
        <taxon>Bacillati</taxon>
        <taxon>Bacillota</taxon>
        <taxon>Clostridia</taxon>
        <taxon>Eubacteriales</taxon>
        <taxon>Oscillospiraceae</taxon>
        <taxon>Sporobacter</taxon>
    </lineage>
</organism>
<accession>A0A1M5XCM8</accession>
<feature type="transmembrane region" description="Helical" evidence="7">
    <location>
        <begin position="161"/>
        <end position="178"/>
    </location>
</feature>
<dbReference type="GO" id="GO:0005886">
    <property type="term" value="C:plasma membrane"/>
    <property type="evidence" value="ECO:0007669"/>
    <property type="project" value="UniProtKB-SubCell"/>
</dbReference>
<evidence type="ECO:0000256" key="1">
    <source>
        <dbReference type="ARBA" id="ARBA00004651"/>
    </source>
</evidence>
<keyword evidence="6 7" id="KW-0472">Membrane</keyword>
<dbReference type="Pfam" id="PF07690">
    <property type="entry name" value="MFS_1"/>
    <property type="match status" value="1"/>
</dbReference>
<evidence type="ECO:0000313" key="9">
    <source>
        <dbReference type="EMBL" id="SHH97328.1"/>
    </source>
</evidence>
<feature type="transmembrane region" description="Helical" evidence="7">
    <location>
        <begin position="100"/>
        <end position="121"/>
    </location>
</feature>
<dbReference type="PRINTS" id="PR01036">
    <property type="entry name" value="TCRTETB"/>
</dbReference>
<dbReference type="InterPro" id="IPR036259">
    <property type="entry name" value="MFS_trans_sf"/>
</dbReference>
<dbReference type="PROSITE" id="PS50850">
    <property type="entry name" value="MFS"/>
    <property type="match status" value="1"/>
</dbReference>
<name>A0A1M5XCM8_9FIRM</name>
<evidence type="ECO:0000256" key="7">
    <source>
        <dbReference type="SAM" id="Phobius"/>
    </source>
</evidence>
<dbReference type="EMBL" id="FQXV01000005">
    <property type="protein sequence ID" value="SHH97328.1"/>
    <property type="molecule type" value="Genomic_DNA"/>
</dbReference>
<evidence type="ECO:0000256" key="4">
    <source>
        <dbReference type="ARBA" id="ARBA00022692"/>
    </source>
</evidence>
<dbReference type="PANTHER" id="PTHR42718:SF46">
    <property type="entry name" value="BLR6921 PROTEIN"/>
    <property type="match status" value="1"/>
</dbReference>
<feature type="transmembrane region" description="Helical" evidence="7">
    <location>
        <begin position="75"/>
        <end position="94"/>
    </location>
</feature>
<proteinExistence type="predicted"/>
<gene>
    <name evidence="9" type="ORF">SAMN02745823_01691</name>
</gene>
<keyword evidence="4 7" id="KW-0812">Transmembrane</keyword>
<feature type="transmembrane region" description="Helical" evidence="7">
    <location>
        <begin position="324"/>
        <end position="346"/>
    </location>
</feature>
<dbReference type="OrthoDB" id="102502at2"/>
<feature type="transmembrane region" description="Helical" evidence="7">
    <location>
        <begin position="199"/>
        <end position="217"/>
    </location>
</feature>
<dbReference type="STRING" id="1123282.SAMN02745823_01691"/>
<evidence type="ECO:0000256" key="5">
    <source>
        <dbReference type="ARBA" id="ARBA00022989"/>
    </source>
</evidence>
<dbReference type="Proteomes" id="UP000183995">
    <property type="component" value="Unassembled WGS sequence"/>
</dbReference>
<feature type="transmembrane region" description="Helical" evidence="7">
    <location>
        <begin position="293"/>
        <end position="312"/>
    </location>
</feature>
<evidence type="ECO:0000256" key="3">
    <source>
        <dbReference type="ARBA" id="ARBA00022475"/>
    </source>
</evidence>
<feature type="domain" description="Major facilitator superfamily (MFS) profile" evidence="8">
    <location>
        <begin position="9"/>
        <end position="455"/>
    </location>
</feature>
<dbReference type="AlphaFoldDB" id="A0A1M5XCM8"/>
<feature type="transmembrane region" description="Helical" evidence="7">
    <location>
        <begin position="12"/>
        <end position="38"/>
    </location>
</feature>
<feature type="transmembrane region" description="Helical" evidence="7">
    <location>
        <begin position="44"/>
        <end position="63"/>
    </location>
</feature>
<keyword evidence="2" id="KW-0813">Transport</keyword>
<dbReference type="RefSeq" id="WP_073077716.1">
    <property type="nucleotide sequence ID" value="NZ_FQXV01000005.1"/>
</dbReference>